<dbReference type="EMBL" id="CP007057">
    <property type="protein sequence ID" value="AHG02006.1"/>
    <property type="molecule type" value="Genomic_DNA"/>
</dbReference>
<proteinExistence type="predicted"/>
<geneLocation type="plasmid" evidence="1">
    <name>unnamed</name>
</geneLocation>
<keyword evidence="1" id="KW-0614">Plasmid</keyword>
<dbReference type="AlphaFoldDB" id="W0JTR9"/>
<organism evidence="1 2">
    <name type="scientific">Halostagnicola larsenii XH-48</name>
    <dbReference type="NCBI Taxonomy" id="797299"/>
    <lineage>
        <taxon>Archaea</taxon>
        <taxon>Methanobacteriati</taxon>
        <taxon>Methanobacteriota</taxon>
        <taxon>Stenosarchaea group</taxon>
        <taxon>Halobacteria</taxon>
        <taxon>Halobacteriales</taxon>
        <taxon>Natrialbaceae</taxon>
        <taxon>Halostagnicola</taxon>
    </lineage>
</organism>
<protein>
    <submittedName>
        <fullName evidence="1">Uncharacterized protein</fullName>
    </submittedName>
</protein>
<reference evidence="1 2" key="1">
    <citation type="submission" date="2014-01" db="EMBL/GenBank/DDBJ databases">
        <authorList>
            <consortium name="DOE Joint Genome Institute"/>
            <person name="Anderson I."/>
            <person name="Huntemann M."/>
            <person name="Han J."/>
            <person name="Chen A."/>
            <person name="Kyrpides N."/>
            <person name="Mavromatis K."/>
            <person name="Markowitz V."/>
            <person name="Palaniappan K."/>
            <person name="Ivanova N."/>
            <person name="Schaumberg A."/>
            <person name="Pati A."/>
            <person name="Liolios K."/>
            <person name="Nordberg H.P."/>
            <person name="Cantor M.N."/>
            <person name="Hua S.X."/>
            <person name="Woyke T."/>
        </authorList>
    </citation>
    <scope>NUCLEOTIDE SEQUENCE [LARGE SCALE GENOMIC DNA]</scope>
    <source>
        <strain evidence="1 2">XH-48</strain>
        <plasmid evidence="2">2</plasmid>
    </source>
</reference>
<evidence type="ECO:0000313" key="1">
    <source>
        <dbReference type="EMBL" id="AHG02006.1"/>
    </source>
</evidence>
<accession>W0JTR9</accession>
<dbReference type="KEGG" id="hlr:HALLA_01520"/>
<dbReference type="Proteomes" id="UP000019024">
    <property type="component" value="Plasmid unnamed2"/>
</dbReference>
<sequence length="29" mass="2973">MTVVGTPYVLAGAALGVFEEKPLPESSPL</sequence>
<name>W0JTR9_9EURY</name>
<dbReference type="HOGENOM" id="CLU_3408339_0_0_2"/>
<keyword evidence="2" id="KW-1185">Reference proteome</keyword>
<evidence type="ECO:0000313" key="2">
    <source>
        <dbReference type="Proteomes" id="UP000019024"/>
    </source>
</evidence>
<gene>
    <name evidence="1" type="ORF">HALLA_01520</name>
</gene>